<organism evidence="4 5">
    <name type="scientific">Nocardioides imazamoxiresistens</name>
    <dbReference type="NCBI Taxonomy" id="3231893"/>
    <lineage>
        <taxon>Bacteria</taxon>
        <taxon>Bacillati</taxon>
        <taxon>Actinomycetota</taxon>
        <taxon>Actinomycetes</taxon>
        <taxon>Propionibacteriales</taxon>
        <taxon>Nocardioidaceae</taxon>
        <taxon>Nocardioides</taxon>
    </lineage>
</organism>
<evidence type="ECO:0000256" key="1">
    <source>
        <dbReference type="ARBA" id="ARBA00006754"/>
    </source>
</evidence>
<dbReference type="InterPro" id="IPR041522">
    <property type="entry name" value="CdaR_GGDEF"/>
</dbReference>
<dbReference type="EMBL" id="JAVYII010000009">
    <property type="protein sequence ID" value="MDT9595047.1"/>
    <property type="molecule type" value="Genomic_DNA"/>
</dbReference>
<dbReference type="InterPro" id="IPR025736">
    <property type="entry name" value="PucR_C-HTH_dom"/>
</dbReference>
<proteinExistence type="inferred from homology"/>
<dbReference type="InterPro" id="IPR051448">
    <property type="entry name" value="CdaR-like_regulators"/>
</dbReference>
<feature type="domain" description="PucR C-terminal helix-turn-helix" evidence="2">
    <location>
        <begin position="357"/>
        <end position="414"/>
    </location>
</feature>
<dbReference type="PANTHER" id="PTHR33744">
    <property type="entry name" value="CARBOHYDRATE DIACID REGULATOR"/>
    <property type="match status" value="1"/>
</dbReference>
<gene>
    <name evidence="4" type="ORF">RDV89_18305</name>
</gene>
<name>A0ABU3Q1Y7_9ACTN</name>
<reference evidence="4 5" key="1">
    <citation type="submission" date="2023-08" db="EMBL/GenBank/DDBJ databases">
        <title>Nocardioides seae sp. nov., a bacterium isolated from a soil.</title>
        <authorList>
            <person name="Wang X."/>
        </authorList>
    </citation>
    <scope>NUCLEOTIDE SEQUENCE [LARGE SCALE GENOMIC DNA]</scope>
    <source>
        <strain evidence="4 5">YZH12</strain>
    </source>
</reference>
<feature type="domain" description="CdaR GGDEF-like" evidence="3">
    <location>
        <begin position="216"/>
        <end position="306"/>
    </location>
</feature>
<evidence type="ECO:0000313" key="5">
    <source>
        <dbReference type="Proteomes" id="UP001268542"/>
    </source>
</evidence>
<protein>
    <submittedName>
        <fullName evidence="4">Helix-turn-helix domain-containing protein</fullName>
    </submittedName>
</protein>
<dbReference type="Gene3D" id="1.10.10.2840">
    <property type="entry name" value="PucR C-terminal helix-turn-helix domain"/>
    <property type="match status" value="1"/>
</dbReference>
<accession>A0ABU3Q1Y7</accession>
<evidence type="ECO:0000313" key="4">
    <source>
        <dbReference type="EMBL" id="MDT9595047.1"/>
    </source>
</evidence>
<comment type="caution">
    <text evidence="4">The sequence shown here is derived from an EMBL/GenBank/DDBJ whole genome shotgun (WGS) entry which is preliminary data.</text>
</comment>
<keyword evidence="5" id="KW-1185">Reference proteome</keyword>
<dbReference type="Proteomes" id="UP001268542">
    <property type="component" value="Unassembled WGS sequence"/>
</dbReference>
<evidence type="ECO:0000259" key="2">
    <source>
        <dbReference type="Pfam" id="PF13556"/>
    </source>
</evidence>
<evidence type="ECO:0000259" key="3">
    <source>
        <dbReference type="Pfam" id="PF17853"/>
    </source>
</evidence>
<sequence length="426" mass="44335">MADPDSATDPVTDPVTDADADLRVRTADVLLRSLGTLSTAATGRMESDVSWFRDLAAEDRSWVGVIIQAGIRSFVDWWRTGGETEPADTTLATAVFGAAPRALAGVITLQQTVDLVRLAIDVVEEHLDLLLGGTDSGAVHAALLHYGRELAFATARVYARAAELRGAWDARLEALVVDSVVRGDADAEVLSRASALGWGATRRGRGGAGGPTGRAAGDVCVVVGDVPGDGSAPELVAHLRRQAGDVATDVLGAIQGHRLVVVLGGVTSPLAAAAALADHLGPGPVVVGPVVGDLSSAYQSAREAVAGYAVAAAWPEAPRPVHALDLLPERLLAGDRSAADHLVRRVHDPLTEHRSALVATLTAYFAEGASVEATARRLFVHPNTVRYRLAQVADVTGCTPTDPRDAFTLQIALTVGRQRTAGLTSE</sequence>
<dbReference type="Pfam" id="PF13556">
    <property type="entry name" value="HTH_30"/>
    <property type="match status" value="1"/>
</dbReference>
<comment type="similarity">
    <text evidence="1">Belongs to the CdaR family.</text>
</comment>
<dbReference type="PANTHER" id="PTHR33744:SF7">
    <property type="entry name" value="PUCR FAMILY TRANSCRIPTIONAL REGULATOR"/>
    <property type="match status" value="1"/>
</dbReference>
<dbReference type="Pfam" id="PF17853">
    <property type="entry name" value="GGDEF_2"/>
    <property type="match status" value="1"/>
</dbReference>
<dbReference type="RefSeq" id="WP_315735416.1">
    <property type="nucleotide sequence ID" value="NZ_JAVYII010000009.1"/>
</dbReference>
<dbReference type="InterPro" id="IPR042070">
    <property type="entry name" value="PucR_C-HTH_sf"/>
</dbReference>